<evidence type="ECO:0000313" key="1">
    <source>
        <dbReference type="EMBL" id="MCU6699222.1"/>
    </source>
</evidence>
<sequence>MKEIDFSKYEDMLDMPHPVSKNHPQMARRDRAAQFAPFAALTGHQEVIRQMEKDHVSEDMERETFYE</sequence>
<dbReference type="Proteomes" id="UP001207605">
    <property type="component" value="Unassembled WGS sequence"/>
</dbReference>
<dbReference type="RefSeq" id="WP_262580910.1">
    <property type="nucleotide sequence ID" value="NZ_JAOQJV010000002.1"/>
</dbReference>
<organism evidence="1 2">
    <name type="scientific">Dorea ammoniilytica</name>
    <dbReference type="NCBI Taxonomy" id="2981788"/>
    <lineage>
        <taxon>Bacteria</taxon>
        <taxon>Bacillati</taxon>
        <taxon>Bacillota</taxon>
        <taxon>Clostridia</taxon>
        <taxon>Lachnospirales</taxon>
        <taxon>Lachnospiraceae</taxon>
        <taxon>Dorea</taxon>
    </lineage>
</organism>
<comment type="caution">
    <text evidence="1">The sequence shown here is derived from an EMBL/GenBank/DDBJ whole genome shotgun (WGS) entry which is preliminary data.</text>
</comment>
<proteinExistence type="predicted"/>
<keyword evidence="2" id="KW-1185">Reference proteome</keyword>
<name>A0ABT2S488_9FIRM</name>
<gene>
    <name evidence="1" type="ORF">OCV65_03080</name>
</gene>
<accession>A0ABT2S488</accession>
<reference evidence="1 2" key="1">
    <citation type="journal article" date="2021" name="ISME Commun">
        <title>Automated analysis of genomic sequences facilitates high-throughput and comprehensive description of bacteria.</title>
        <authorList>
            <person name="Hitch T.C.A."/>
        </authorList>
    </citation>
    <scope>NUCLEOTIDE SEQUENCE [LARGE SCALE GENOMIC DNA]</scope>
    <source>
        <strain evidence="1 2">Sanger_02</strain>
    </source>
</reference>
<evidence type="ECO:0000313" key="2">
    <source>
        <dbReference type="Proteomes" id="UP001207605"/>
    </source>
</evidence>
<dbReference type="EMBL" id="JAOQJV010000002">
    <property type="protein sequence ID" value="MCU6699222.1"/>
    <property type="molecule type" value="Genomic_DNA"/>
</dbReference>
<protein>
    <submittedName>
        <fullName evidence="1">Uncharacterized protein</fullName>
    </submittedName>
</protein>